<reference evidence="1 2" key="1">
    <citation type="submission" date="2023-01" db="EMBL/GenBank/DDBJ databases">
        <title>Minimal conservation of predation-associated metabolite biosynthetic gene clusters underscores biosynthetic potential of Myxococcota including descriptions for ten novel species: Archangium lansinium sp. nov., Myxococcus landrumus sp. nov., Nannocystis bai.</title>
        <authorList>
            <person name="Ahearne A."/>
            <person name="Stevens C."/>
            <person name="Dowd S."/>
        </authorList>
    </citation>
    <scope>NUCLEOTIDE SEQUENCE [LARGE SCALE GENOMIC DNA]</scope>
    <source>
        <strain evidence="1 2">WIWO2</strain>
    </source>
</reference>
<dbReference type="InterPro" id="IPR011990">
    <property type="entry name" value="TPR-like_helical_dom_sf"/>
</dbReference>
<proteinExistence type="predicted"/>
<sequence>MDTGDDLKALLDRAGQLVRAGDIVEAEKAFRGALDLAERAYGRDAPQVIAPLRGLAYIAANPRSDPGRLVEADAWIRRALRVAEANFGTDDPRLSRLLHSLGINLWTAGALEEASEHLVRAVALSERAHGESRDTAYIMTSLIYVLLEAERPADALPLAERALRIQEAAADSTSGSAVTLALIALGRCLMGVKRNTEAIACMEQAAARILARNPDARSPALGEIRGWIEQMRREP</sequence>
<protein>
    <submittedName>
        <fullName evidence="1">Tetratricopeptide repeat protein</fullName>
    </submittedName>
</protein>
<dbReference type="SUPFAM" id="SSF48452">
    <property type="entry name" value="TPR-like"/>
    <property type="match status" value="2"/>
</dbReference>
<dbReference type="PANTHER" id="PTHR46082:SF6">
    <property type="entry name" value="AAA+ ATPASE DOMAIN-CONTAINING PROTEIN-RELATED"/>
    <property type="match status" value="1"/>
</dbReference>
<dbReference type="Pfam" id="PF13424">
    <property type="entry name" value="TPR_12"/>
    <property type="match status" value="1"/>
</dbReference>
<dbReference type="EMBL" id="JAQNDK010000004">
    <property type="protein sequence ID" value="MDC0683557.1"/>
    <property type="molecule type" value="Genomic_DNA"/>
</dbReference>
<comment type="caution">
    <text evidence="1">The sequence shown here is derived from an EMBL/GenBank/DDBJ whole genome shotgun (WGS) entry which is preliminary data.</text>
</comment>
<evidence type="ECO:0000313" key="2">
    <source>
        <dbReference type="Proteomes" id="UP001217485"/>
    </source>
</evidence>
<evidence type="ECO:0000313" key="1">
    <source>
        <dbReference type="EMBL" id="MDC0683557.1"/>
    </source>
</evidence>
<name>A0ABT5CEL2_9BACT</name>
<gene>
    <name evidence="1" type="ORF">POL72_37860</name>
</gene>
<dbReference type="Proteomes" id="UP001217485">
    <property type="component" value="Unassembled WGS sequence"/>
</dbReference>
<dbReference type="InterPro" id="IPR053137">
    <property type="entry name" value="NLR-like"/>
</dbReference>
<dbReference type="Gene3D" id="1.25.40.10">
    <property type="entry name" value="Tetratricopeptide repeat domain"/>
    <property type="match status" value="1"/>
</dbReference>
<dbReference type="PANTHER" id="PTHR46082">
    <property type="entry name" value="ATP/GTP-BINDING PROTEIN-RELATED"/>
    <property type="match status" value="1"/>
</dbReference>
<keyword evidence="2" id="KW-1185">Reference proteome</keyword>
<dbReference type="RefSeq" id="WP_272101693.1">
    <property type="nucleotide sequence ID" value="NZ_JAQNDK010000004.1"/>
</dbReference>
<organism evidence="1 2">
    <name type="scientific">Sorangium atrum</name>
    <dbReference type="NCBI Taxonomy" id="2995308"/>
    <lineage>
        <taxon>Bacteria</taxon>
        <taxon>Pseudomonadati</taxon>
        <taxon>Myxococcota</taxon>
        <taxon>Polyangia</taxon>
        <taxon>Polyangiales</taxon>
        <taxon>Polyangiaceae</taxon>
        <taxon>Sorangium</taxon>
    </lineage>
</organism>
<accession>A0ABT5CEL2</accession>